<evidence type="ECO:0000313" key="4">
    <source>
        <dbReference type="Proteomes" id="UP000275846"/>
    </source>
</evidence>
<sequence>MAANAAASSPVGEMIIAGSPKTLADINAQPANVITPDGMNLPNGQSLLVDRFIDSQNALLCPLFLNQFPSPASELREIQFQIDGLPDPQDADQVVELLTARRECMFLLLDVCLSSVLPDTFLSVGNEEAYRELVENSRFPLMALSDQCHPSVEALGLNVPEPLEPQDESARELFPWLSFLNSVGPFPIQYPRWTQIEYNIRLCLAGLKHVDRSVSINEVRFRYACQYAYFSLKRPTVHGELLSLTLSLEDVLEIGDSREALAGQPLPVEEYENLHYLLGKRYRDKRKAAAEAPAEEGAEHKKEEEKASAHDASHATMSAENSIVCLKALKRSCRLLFVSVVETKLSITETPIAAYALIKKFLILRKRVELVKREWGKRRLGIEGIDTAANYKYFTMTYRRERLFPLLRSLAIQYKQPEMYALGPFQEVDVQISPKGIPEMVILQRQLVKLIEAFENYIISDIRKLIVRQIDLVIKERNREEGSLPLDLWKKPAMKESLTLKRPALAEEFIAELMSDAQEDKQHGKLTFKTEHMNKCLQNLAISIMRMQRESYENYAMYYENLLKNQHSLLYSKEREVAHLKDQLQQNDLETGVTVQFQMSEQAHNLLLEVTALRAKIAEMQDSNARAEARVREQVRREFSAAMRKLFALSFEQKARIDEYRNHLHSVTLQRISEVRDEASAEMARIKEKSGARSSAEDELAERNLRLSREINIVHQKNIRLQQMMCRLKSLAAWEHTALRCVYEKQLKAVEDQRNKSKSQVTRLGMLSEQRVRMLNEEMSKLREYLGSTEKELNDLRRLLDKELKDKIEKRNAAERKAATDKQMATIKQMHIDQLMLDIAEKDKTIKAMQEELELHARTKKQQADKSLRDVDTLKKRLQDEKKLKKIAIHKVDDLLSQVNNSSSNSVIQLYEESN</sequence>
<gene>
    <name evidence="3" type="ORF">SSLN_LOCUS9716</name>
</gene>
<feature type="coiled-coil region" evidence="1">
    <location>
        <begin position="772"/>
        <end position="881"/>
    </location>
</feature>
<dbReference type="AlphaFoldDB" id="A0A183SZS1"/>
<feature type="coiled-coil region" evidence="1">
    <location>
        <begin position="603"/>
        <end position="637"/>
    </location>
</feature>
<keyword evidence="4" id="KW-1185">Reference proteome</keyword>
<dbReference type="STRING" id="70667.A0A183SZS1"/>
<dbReference type="WBParaSite" id="SSLN_0001008101-mRNA-1">
    <property type="protein sequence ID" value="SSLN_0001008101-mRNA-1"/>
    <property type="gene ID" value="SSLN_0001008101"/>
</dbReference>
<proteinExistence type="predicted"/>
<dbReference type="PANTHER" id="PTHR33331:SF13">
    <property type="entry name" value="COILED-COIL DOMAIN CONTAINING 162"/>
    <property type="match status" value="1"/>
</dbReference>
<accession>A0A183SZS1</accession>
<evidence type="ECO:0000256" key="1">
    <source>
        <dbReference type="SAM" id="Coils"/>
    </source>
</evidence>
<dbReference type="PANTHER" id="PTHR33331">
    <property type="entry name" value="COILED-COIL DOMAIN-CONTAINING PROTEIN 162"/>
    <property type="match status" value="1"/>
</dbReference>
<feature type="region of interest" description="Disordered" evidence="2">
    <location>
        <begin position="289"/>
        <end position="314"/>
    </location>
</feature>
<reference evidence="5" key="1">
    <citation type="submission" date="2016-06" db="UniProtKB">
        <authorList>
            <consortium name="WormBaseParasite"/>
        </authorList>
    </citation>
    <scope>IDENTIFICATION</scope>
</reference>
<organism evidence="5">
    <name type="scientific">Schistocephalus solidus</name>
    <name type="common">Tapeworm</name>
    <dbReference type="NCBI Taxonomy" id="70667"/>
    <lineage>
        <taxon>Eukaryota</taxon>
        <taxon>Metazoa</taxon>
        <taxon>Spiralia</taxon>
        <taxon>Lophotrochozoa</taxon>
        <taxon>Platyhelminthes</taxon>
        <taxon>Cestoda</taxon>
        <taxon>Eucestoda</taxon>
        <taxon>Diphyllobothriidea</taxon>
        <taxon>Diphyllobothriidae</taxon>
        <taxon>Schistocephalus</taxon>
    </lineage>
</organism>
<dbReference type="EMBL" id="UYSU01035415">
    <property type="protein sequence ID" value="VDL96101.1"/>
    <property type="molecule type" value="Genomic_DNA"/>
</dbReference>
<name>A0A183SZS1_SCHSO</name>
<reference evidence="3 4" key="2">
    <citation type="submission" date="2018-11" db="EMBL/GenBank/DDBJ databases">
        <authorList>
            <consortium name="Pathogen Informatics"/>
        </authorList>
    </citation>
    <scope>NUCLEOTIDE SEQUENCE [LARGE SCALE GENOMIC DNA]</scope>
    <source>
        <strain evidence="3 4">NST_G2</strain>
    </source>
</reference>
<feature type="compositionally biased region" description="Basic and acidic residues" evidence="2">
    <location>
        <begin position="297"/>
        <end position="313"/>
    </location>
</feature>
<protein>
    <submittedName>
        <fullName evidence="5">Coiled-coil domain-containing protein 93</fullName>
    </submittedName>
</protein>
<dbReference type="OrthoDB" id="76966at2759"/>
<evidence type="ECO:0000313" key="5">
    <source>
        <dbReference type="WBParaSite" id="SSLN_0001008101-mRNA-1"/>
    </source>
</evidence>
<keyword evidence="1" id="KW-0175">Coiled coil</keyword>
<dbReference type="Proteomes" id="UP000275846">
    <property type="component" value="Unassembled WGS sequence"/>
</dbReference>
<dbReference type="InterPro" id="IPR040401">
    <property type="entry name" value="CCDC162"/>
</dbReference>
<evidence type="ECO:0000256" key="2">
    <source>
        <dbReference type="SAM" id="MobiDB-lite"/>
    </source>
</evidence>
<evidence type="ECO:0000313" key="3">
    <source>
        <dbReference type="EMBL" id="VDL96101.1"/>
    </source>
</evidence>